<feature type="compositionally biased region" description="Basic residues" evidence="5">
    <location>
        <begin position="104"/>
        <end position="113"/>
    </location>
</feature>
<dbReference type="SUPFAM" id="SSF54928">
    <property type="entry name" value="RNA-binding domain, RBD"/>
    <property type="match status" value="1"/>
</dbReference>
<gene>
    <name evidence="7" type="primary">Rbm28</name>
    <name evidence="7" type="ORF">TNCT_675001</name>
</gene>
<name>A0A8X6LZ27_TRICU</name>
<feature type="compositionally biased region" description="Basic residues" evidence="5">
    <location>
        <begin position="137"/>
        <end position="153"/>
    </location>
</feature>
<keyword evidence="8" id="KW-1185">Reference proteome</keyword>
<evidence type="ECO:0000313" key="8">
    <source>
        <dbReference type="Proteomes" id="UP000887116"/>
    </source>
</evidence>
<dbReference type="PANTHER" id="PTHR48039:SF5">
    <property type="entry name" value="RNA-BINDING PROTEIN 28"/>
    <property type="match status" value="1"/>
</dbReference>
<evidence type="ECO:0000256" key="4">
    <source>
        <dbReference type="ARBA" id="ARBA00023242"/>
    </source>
</evidence>
<proteinExistence type="predicted"/>
<dbReference type="InterPro" id="IPR051945">
    <property type="entry name" value="RRM_MRD1_RNA_proc_ribogen"/>
</dbReference>
<accession>A0A8X6LZ27</accession>
<feature type="compositionally biased region" description="Basic and acidic residues" evidence="5">
    <location>
        <begin position="64"/>
        <end position="97"/>
    </location>
</feature>
<comment type="caution">
    <text evidence="7">The sequence shown here is derived from an EMBL/GenBank/DDBJ whole genome shotgun (WGS) entry which is preliminary data.</text>
</comment>
<dbReference type="InterPro" id="IPR035979">
    <property type="entry name" value="RBD_domain_sf"/>
</dbReference>
<dbReference type="OrthoDB" id="3945418at2759"/>
<protein>
    <submittedName>
        <fullName evidence="7">RNA-binding protein 28</fullName>
    </submittedName>
</protein>
<evidence type="ECO:0000256" key="3">
    <source>
        <dbReference type="ARBA" id="ARBA00022884"/>
    </source>
</evidence>
<keyword evidence="3" id="KW-0694">RNA-binding</keyword>
<feature type="domain" description="RRM" evidence="6">
    <location>
        <begin position="15"/>
        <end position="38"/>
    </location>
</feature>
<dbReference type="InterPro" id="IPR000504">
    <property type="entry name" value="RRM_dom"/>
</dbReference>
<dbReference type="Gene3D" id="3.30.70.330">
    <property type="match status" value="1"/>
</dbReference>
<evidence type="ECO:0000313" key="7">
    <source>
        <dbReference type="EMBL" id="GFR25314.1"/>
    </source>
</evidence>
<evidence type="ECO:0000256" key="2">
    <source>
        <dbReference type="ARBA" id="ARBA00022737"/>
    </source>
</evidence>
<feature type="region of interest" description="Disordered" evidence="5">
    <location>
        <begin position="64"/>
        <end position="178"/>
    </location>
</feature>
<organism evidence="7 8">
    <name type="scientific">Trichonephila clavata</name>
    <name type="common">Joro spider</name>
    <name type="synonym">Nephila clavata</name>
    <dbReference type="NCBI Taxonomy" id="2740835"/>
    <lineage>
        <taxon>Eukaryota</taxon>
        <taxon>Metazoa</taxon>
        <taxon>Ecdysozoa</taxon>
        <taxon>Arthropoda</taxon>
        <taxon>Chelicerata</taxon>
        <taxon>Arachnida</taxon>
        <taxon>Araneae</taxon>
        <taxon>Araneomorphae</taxon>
        <taxon>Entelegynae</taxon>
        <taxon>Araneoidea</taxon>
        <taxon>Nephilidae</taxon>
        <taxon>Trichonephila</taxon>
    </lineage>
</organism>
<evidence type="ECO:0000256" key="1">
    <source>
        <dbReference type="ARBA" id="ARBA00004123"/>
    </source>
</evidence>
<keyword evidence="2" id="KW-0677">Repeat</keyword>
<dbReference type="GO" id="GO:0005730">
    <property type="term" value="C:nucleolus"/>
    <property type="evidence" value="ECO:0007669"/>
    <property type="project" value="TreeGrafter"/>
</dbReference>
<dbReference type="InterPro" id="IPR012677">
    <property type="entry name" value="Nucleotide-bd_a/b_plait_sf"/>
</dbReference>
<reference evidence="7" key="1">
    <citation type="submission" date="2020-07" db="EMBL/GenBank/DDBJ databases">
        <title>Multicomponent nature underlies the extraordinary mechanical properties of spider dragline silk.</title>
        <authorList>
            <person name="Kono N."/>
            <person name="Nakamura H."/>
            <person name="Mori M."/>
            <person name="Yoshida Y."/>
            <person name="Ohtoshi R."/>
            <person name="Malay A.D."/>
            <person name="Moran D.A.P."/>
            <person name="Tomita M."/>
            <person name="Numata K."/>
            <person name="Arakawa K."/>
        </authorList>
    </citation>
    <scope>NUCLEOTIDE SEQUENCE</scope>
</reference>
<sequence>MKDFKKTDPQGRPLSRGFGFVSFKKHEDAMKALNELNNNPNIFTSQRRPIVEFCVENSVALLSKERRKEKLQLRNKRRTEEKSERQENEYSKNDNKAQGEASNKKKKWGKQKRRAQDIKSEQNLNQDSKAFEEVDKPKKKKNKKKKGQKKGKKNPGDFNQDSLSDLKQKYLNKLSNKL</sequence>
<dbReference type="PANTHER" id="PTHR48039">
    <property type="entry name" value="RNA-BINDING MOTIF PROTEIN 14B"/>
    <property type="match status" value="1"/>
</dbReference>
<dbReference type="Pfam" id="PF00076">
    <property type="entry name" value="RRM_1"/>
    <property type="match status" value="1"/>
</dbReference>
<evidence type="ECO:0000256" key="5">
    <source>
        <dbReference type="SAM" id="MobiDB-lite"/>
    </source>
</evidence>
<dbReference type="EMBL" id="BMAO01038485">
    <property type="protein sequence ID" value="GFR25314.1"/>
    <property type="molecule type" value="Genomic_DNA"/>
</dbReference>
<dbReference type="AlphaFoldDB" id="A0A8X6LZ27"/>
<dbReference type="GO" id="GO:0003729">
    <property type="term" value="F:mRNA binding"/>
    <property type="evidence" value="ECO:0007669"/>
    <property type="project" value="TreeGrafter"/>
</dbReference>
<dbReference type="Proteomes" id="UP000887116">
    <property type="component" value="Unassembled WGS sequence"/>
</dbReference>
<keyword evidence="4" id="KW-0539">Nucleus</keyword>
<evidence type="ECO:0000259" key="6">
    <source>
        <dbReference type="Pfam" id="PF00076"/>
    </source>
</evidence>
<comment type="subcellular location">
    <subcellularLocation>
        <location evidence="1">Nucleus</location>
    </subcellularLocation>
</comment>